<dbReference type="AlphaFoldDB" id="A0A0L0UQX6"/>
<proteinExistence type="predicted"/>
<evidence type="ECO:0000313" key="2">
    <source>
        <dbReference type="Proteomes" id="UP000054564"/>
    </source>
</evidence>
<dbReference type="EMBL" id="AJIL01000356">
    <property type="protein sequence ID" value="KNE89472.1"/>
    <property type="molecule type" value="Genomic_DNA"/>
</dbReference>
<dbReference type="PROSITE" id="PS51257">
    <property type="entry name" value="PROKAR_LIPOPROTEIN"/>
    <property type="match status" value="1"/>
</dbReference>
<accession>A0A0L0UQX6</accession>
<sequence>MRISASILSIIGFLYVISSCRSLHIHSLRPRALSSDRLQSGLHTAEEQAIDKEQSLSTIRSGIDGVSTDADSPALLPLHQQSSEEHVNSEHARPVAPASQDEWHKIVATAIESQSAAFSKGWTHFTDSFWRTANVVKNAKYILRLYTREPDPTLDQQVIKFEEARDTLAELLVSNRPGLDLGPGKSFDTENLAESLQHNFILLNGITEKAPTRSFFEEYLKSLKKYQLIIDEIQGVRSTWIAGMPLKKGGETHDMMNEVTTFIKEHPNFMDEFKEEHELVVNEFAAAQNFKISKEFVRQHFEVNSLMSEVQKPINLERFVKARAVQLTRKLANNREILDLEHVFQHLPADLDLKSELFRYSMIRRFENILESIRPDLTRDLENRAHAQIKDFIRRFGTTAEHDSIFMDVAKEDDAWHANAFSKFYGIILSPSEVYEKLIKPPTPQETHAHVINELVAHAKVLSEEGRNQLRGAATLETFRNEIAKHKQVLESRRAPRRARTSLEVLEHYAARSFSVNLPLVHELFDKGVIDTPLRNLLIKEAWVSPKQFAAALGTEEDFTKKMVERFEINLVDYLGNIDIDRTNEISSEAARRVAQSSLNQLDHDARSTYLRPDAFQKPNSFRFDEAWKVYYPDVSGSTQQHIDSKALLRAYMDMAFSVSPFNRKTERYPRAGETRELMKDHLDKKLYEMENIFYEHLPAMGEFLEKLVKDISPPGTPYPNSVPVSSRQIGVPYGSIDSGDWLVKLLSPAPAANNIK</sequence>
<keyword evidence="2" id="KW-1185">Reference proteome</keyword>
<comment type="caution">
    <text evidence="1">The sequence shown here is derived from an EMBL/GenBank/DDBJ whole genome shotgun (WGS) entry which is preliminary data.</text>
</comment>
<evidence type="ECO:0000313" key="1">
    <source>
        <dbReference type="EMBL" id="KNE89472.1"/>
    </source>
</evidence>
<protein>
    <submittedName>
        <fullName evidence="1">Uncharacterized protein</fullName>
    </submittedName>
</protein>
<organism evidence="1 2">
    <name type="scientific">Puccinia striiformis f. sp. tritici PST-78</name>
    <dbReference type="NCBI Taxonomy" id="1165861"/>
    <lineage>
        <taxon>Eukaryota</taxon>
        <taxon>Fungi</taxon>
        <taxon>Dikarya</taxon>
        <taxon>Basidiomycota</taxon>
        <taxon>Pucciniomycotina</taxon>
        <taxon>Pucciniomycetes</taxon>
        <taxon>Pucciniales</taxon>
        <taxon>Pucciniaceae</taxon>
        <taxon>Puccinia</taxon>
    </lineage>
</organism>
<name>A0A0L0UQX6_9BASI</name>
<dbReference type="OrthoDB" id="2510218at2759"/>
<gene>
    <name evidence="1" type="ORF">PSTG_17076</name>
</gene>
<reference evidence="2" key="1">
    <citation type="submission" date="2014-03" db="EMBL/GenBank/DDBJ databases">
        <title>The Genome Sequence of Puccinia striiformis f. sp. tritici PST-78.</title>
        <authorList>
            <consortium name="The Broad Institute Genome Sequencing Platform"/>
            <person name="Cuomo C."/>
            <person name="Hulbert S."/>
            <person name="Chen X."/>
            <person name="Walker B."/>
            <person name="Young S.K."/>
            <person name="Zeng Q."/>
            <person name="Gargeya S."/>
            <person name="Fitzgerald M."/>
            <person name="Haas B."/>
            <person name="Abouelleil A."/>
            <person name="Alvarado L."/>
            <person name="Arachchi H.M."/>
            <person name="Berlin A.M."/>
            <person name="Chapman S.B."/>
            <person name="Goldberg J."/>
            <person name="Griggs A."/>
            <person name="Gujja S."/>
            <person name="Hansen M."/>
            <person name="Howarth C."/>
            <person name="Imamovic A."/>
            <person name="Larimer J."/>
            <person name="McCowan C."/>
            <person name="Montmayeur A."/>
            <person name="Murphy C."/>
            <person name="Neiman D."/>
            <person name="Pearson M."/>
            <person name="Priest M."/>
            <person name="Roberts A."/>
            <person name="Saif S."/>
            <person name="Shea T."/>
            <person name="Sisk P."/>
            <person name="Sykes S."/>
            <person name="Wortman J."/>
            <person name="Nusbaum C."/>
            <person name="Birren B."/>
        </authorList>
    </citation>
    <scope>NUCLEOTIDE SEQUENCE [LARGE SCALE GENOMIC DNA]</scope>
    <source>
        <strain evidence="2">race PST-78</strain>
    </source>
</reference>
<dbReference type="Proteomes" id="UP000054564">
    <property type="component" value="Unassembled WGS sequence"/>
</dbReference>